<dbReference type="PROSITE" id="PS50088">
    <property type="entry name" value="ANK_REPEAT"/>
    <property type="match status" value="1"/>
</dbReference>
<keyword evidence="6" id="KW-1185">Reference proteome</keyword>
<evidence type="ECO:0000313" key="5">
    <source>
        <dbReference type="EMBL" id="KAK0631414.1"/>
    </source>
</evidence>
<evidence type="ECO:0000256" key="2">
    <source>
        <dbReference type="ARBA" id="ARBA00023043"/>
    </source>
</evidence>
<organism evidence="5 6">
    <name type="scientific">Immersiella caudata</name>
    <dbReference type="NCBI Taxonomy" id="314043"/>
    <lineage>
        <taxon>Eukaryota</taxon>
        <taxon>Fungi</taxon>
        <taxon>Dikarya</taxon>
        <taxon>Ascomycota</taxon>
        <taxon>Pezizomycotina</taxon>
        <taxon>Sordariomycetes</taxon>
        <taxon>Sordariomycetidae</taxon>
        <taxon>Sordariales</taxon>
        <taxon>Lasiosphaeriaceae</taxon>
        <taxon>Immersiella</taxon>
    </lineage>
</organism>
<dbReference type="Gene3D" id="1.25.40.20">
    <property type="entry name" value="Ankyrin repeat-containing domain"/>
    <property type="match status" value="2"/>
</dbReference>
<dbReference type="PROSITE" id="PS50297">
    <property type="entry name" value="ANK_REP_REGION"/>
    <property type="match status" value="1"/>
</dbReference>
<protein>
    <submittedName>
        <fullName evidence="5">Ankyrin repeat-containing domain protein</fullName>
    </submittedName>
</protein>
<dbReference type="AlphaFoldDB" id="A0AA40CBG8"/>
<dbReference type="SMART" id="SM00248">
    <property type="entry name" value="ANK"/>
    <property type="match status" value="5"/>
</dbReference>
<dbReference type="EMBL" id="JAULSU010000001">
    <property type="protein sequence ID" value="KAK0631414.1"/>
    <property type="molecule type" value="Genomic_DNA"/>
</dbReference>
<evidence type="ECO:0000313" key="6">
    <source>
        <dbReference type="Proteomes" id="UP001175000"/>
    </source>
</evidence>
<dbReference type="PANTHER" id="PTHR24166:SF48">
    <property type="entry name" value="PROTEIN VAPYRIN"/>
    <property type="match status" value="1"/>
</dbReference>
<feature type="repeat" description="ANK" evidence="3">
    <location>
        <begin position="267"/>
        <end position="299"/>
    </location>
</feature>
<evidence type="ECO:0000256" key="1">
    <source>
        <dbReference type="ARBA" id="ARBA00022737"/>
    </source>
</evidence>
<dbReference type="InterPro" id="IPR036770">
    <property type="entry name" value="Ankyrin_rpt-contain_sf"/>
</dbReference>
<dbReference type="Pfam" id="PF12796">
    <property type="entry name" value="Ank_2"/>
    <property type="match status" value="2"/>
</dbReference>
<evidence type="ECO:0000256" key="4">
    <source>
        <dbReference type="SAM" id="MobiDB-lite"/>
    </source>
</evidence>
<dbReference type="InterPro" id="IPR050889">
    <property type="entry name" value="Dendritic_Spine_Reg/Scaffold"/>
</dbReference>
<dbReference type="SUPFAM" id="SSF48403">
    <property type="entry name" value="Ankyrin repeat"/>
    <property type="match status" value="2"/>
</dbReference>
<keyword evidence="2 3" id="KW-0040">ANK repeat</keyword>
<sequence>MIDQAILELPLVGAIDSTDSLRVGLVAPYAEMGTLNLGTMAHTAASATVTALTTSSDALTTPSDSLAAPSITLTSLPREVLCEIFRRTFHRGWHYKRHHRNPNFIRKQLGLRLVCKLFDHLASRYAFKGLDPAFLGPLYLKSSNTVEWLLVTKVEVERERLGGVCADIFRMIDALEAEVGPLALFSQERDFFIKAACNLFVSTRGIAVTIKEAKRKEPIERPYNSQEIETSTLLLMACYLGMEPLVARLLSVKRAQKHHVRWQHPTFGLLPIYTATLGNQLAIVRLLLDRGADPFARSEARFNGTGPYFCSFELAARLGYFDIVEEMLSRPNPVNTFPHMIFSSSLVWASREGQMEVAQALMSHKKLNLKTKGNQHCILYAAKHDHRDMMKFFAAQRGIDPNYWGVARNGDKETALILASKKGWLGVVQALLKHPKVDPNISCSMAGVQNTALTAAARYGFTDVVVALLDHPKTNREVVVLDSIGNALTAASIAYARGHLATFDALMNYTPESPPPKRAAVWRKRKQPPNSGFDGDASQIPGDASKRSKRAKTGTEDS</sequence>
<reference evidence="5" key="1">
    <citation type="submission" date="2023-06" db="EMBL/GenBank/DDBJ databases">
        <title>Genome-scale phylogeny and comparative genomics of the fungal order Sordariales.</title>
        <authorList>
            <consortium name="Lawrence Berkeley National Laboratory"/>
            <person name="Hensen N."/>
            <person name="Bonometti L."/>
            <person name="Westerberg I."/>
            <person name="Brannstrom I.O."/>
            <person name="Guillou S."/>
            <person name="Cros-Aarteil S."/>
            <person name="Calhoun S."/>
            <person name="Haridas S."/>
            <person name="Kuo A."/>
            <person name="Mondo S."/>
            <person name="Pangilinan J."/>
            <person name="Riley R."/>
            <person name="Labutti K."/>
            <person name="Andreopoulos B."/>
            <person name="Lipzen A."/>
            <person name="Chen C."/>
            <person name="Yanf M."/>
            <person name="Daum C."/>
            <person name="Ng V."/>
            <person name="Clum A."/>
            <person name="Steindorff A."/>
            <person name="Ohm R."/>
            <person name="Martin F."/>
            <person name="Silar P."/>
            <person name="Natvig D."/>
            <person name="Lalanne C."/>
            <person name="Gautier V."/>
            <person name="Ament-Velasquez S.L."/>
            <person name="Kruys A."/>
            <person name="Hutchinson M.I."/>
            <person name="Powell A.J."/>
            <person name="Barry K."/>
            <person name="Miller A.N."/>
            <person name="Grigoriev I.V."/>
            <person name="Debuchy R."/>
            <person name="Gladieux P."/>
            <person name="Thoren M.H."/>
            <person name="Johannesson H."/>
        </authorList>
    </citation>
    <scope>NUCLEOTIDE SEQUENCE</scope>
    <source>
        <strain evidence="5">CBS 606.72</strain>
    </source>
</reference>
<feature type="region of interest" description="Disordered" evidence="4">
    <location>
        <begin position="514"/>
        <end position="558"/>
    </location>
</feature>
<proteinExistence type="predicted"/>
<accession>A0AA40CBG8</accession>
<dbReference type="InterPro" id="IPR002110">
    <property type="entry name" value="Ankyrin_rpt"/>
</dbReference>
<keyword evidence="1" id="KW-0677">Repeat</keyword>
<evidence type="ECO:0000256" key="3">
    <source>
        <dbReference type="PROSITE-ProRule" id="PRU00023"/>
    </source>
</evidence>
<comment type="caution">
    <text evidence="5">The sequence shown here is derived from an EMBL/GenBank/DDBJ whole genome shotgun (WGS) entry which is preliminary data.</text>
</comment>
<dbReference type="Proteomes" id="UP001175000">
    <property type="component" value="Unassembled WGS sequence"/>
</dbReference>
<dbReference type="PANTHER" id="PTHR24166">
    <property type="entry name" value="ROLLING PEBBLES, ISOFORM B"/>
    <property type="match status" value="1"/>
</dbReference>
<name>A0AA40CBG8_9PEZI</name>
<gene>
    <name evidence="5" type="ORF">B0T14DRAFT_572516</name>
</gene>